<dbReference type="InterPro" id="IPR016084">
    <property type="entry name" value="Haem_Oase-like_multi-hlx"/>
</dbReference>
<gene>
    <name evidence="1" type="ordered locus">REQ_26840</name>
</gene>
<evidence type="ECO:0008006" key="3">
    <source>
        <dbReference type="Google" id="ProtNLM"/>
    </source>
</evidence>
<accession>A0A3S5Y836</accession>
<sequence>MMLPLREGAAGERVTGRMAVPGMRGDASGILLDVLRGEGEPDSFLTAAAELSARYDADALGILHDDDAQLCLTLLYELHLQGIDGVDDRWEWDPRLVAARRLLERPFDAAIRALAGDRVAAARGRFGDDVVAALWEMTAPTREPGLSDFMATDAVLEQFRELLIHRSLNQLREADLYTFGIPRMAGAPKAALLEIQIDEYGQGRLDRMHSRLFATTMRELGLSDAYAHYLDAVPAVTLATLNALSYFGVHRRNLGALVGHLCAIETTSALPSKKYSAGLRRLGYGSAATLFFDEHVEADSVHEQIAVRDLAGGLVSDRPELLDDVLLGAAACLALDDLLGEHVTDCWSRGRSSLRS</sequence>
<dbReference type="AlphaFoldDB" id="A0A3S5Y836"/>
<proteinExistence type="predicted"/>
<dbReference type="EMBL" id="FN563149">
    <property type="protein sequence ID" value="CBH48709.1"/>
    <property type="molecule type" value="Genomic_DNA"/>
</dbReference>
<dbReference type="Pfam" id="PF14518">
    <property type="entry name" value="Haem_oxygenas_2"/>
    <property type="match status" value="1"/>
</dbReference>
<dbReference type="SUPFAM" id="SSF48613">
    <property type="entry name" value="Heme oxygenase-like"/>
    <property type="match status" value="1"/>
</dbReference>
<dbReference type="SMART" id="SM01236">
    <property type="entry name" value="Haem_oxygenase_2"/>
    <property type="match status" value="1"/>
</dbReference>
<name>A0A3S5Y836_RHOH1</name>
<reference evidence="1" key="1">
    <citation type="journal article" date="2010" name="PLoS Genet.">
        <title>The genome of a pathogenic rhodococcus: cooptive virulence underpinned by key gene acquisitions.</title>
        <authorList>
            <person name="Letek M."/>
            <person name="Gonzalez P."/>
            <person name="Macarthur I."/>
            <person name="Rodriguez H."/>
            <person name="Freeman T.C."/>
            <person name="Valero-Rello A."/>
            <person name="Blanco M."/>
            <person name="Buckley T."/>
            <person name="Cherevach I."/>
            <person name="Fahey R."/>
            <person name="Hapeshi A."/>
            <person name="Holdstock J."/>
            <person name="Leadon D."/>
            <person name="Navas J."/>
            <person name="Ocampo A."/>
            <person name="Quail M.A."/>
            <person name="Sanders M."/>
            <person name="Scortti M.M."/>
            <person name="Prescott J.F."/>
            <person name="Fogarty U."/>
            <person name="Meijer W.G."/>
            <person name="Parkhill J."/>
            <person name="Bentley S.D."/>
            <person name="Vazquez-Boland J.A."/>
        </authorList>
    </citation>
    <scope>NUCLEOTIDE SEQUENCE [LARGE SCALE GENOMIC DNA]</scope>
    <source>
        <strain evidence="1 2">103S</strain>
    </source>
</reference>
<dbReference type="Proteomes" id="UP001154400">
    <property type="component" value="Chromosome"/>
</dbReference>
<organism evidence="1">
    <name type="scientific">Rhodococcus hoagii (strain 103S)</name>
    <name type="common">Rhodococcus equi</name>
    <dbReference type="NCBI Taxonomy" id="685727"/>
    <lineage>
        <taxon>Bacteria</taxon>
        <taxon>Bacillati</taxon>
        <taxon>Actinomycetota</taxon>
        <taxon>Actinomycetes</taxon>
        <taxon>Mycobacteriales</taxon>
        <taxon>Nocardiaceae</taxon>
        <taxon>Prescottella</taxon>
    </lineage>
</organism>
<evidence type="ECO:0000313" key="2">
    <source>
        <dbReference type="Proteomes" id="UP000006892"/>
    </source>
</evidence>
<evidence type="ECO:0000313" key="1">
    <source>
        <dbReference type="EMBL" id="CBH48709.1"/>
    </source>
</evidence>
<dbReference type="Gene3D" id="1.20.910.10">
    <property type="entry name" value="Heme oxygenase-like"/>
    <property type="match status" value="1"/>
</dbReference>
<protein>
    <recommendedName>
        <fullName evidence="3">Iron-containing redox enzyme family protein</fullName>
    </recommendedName>
</protein>
<dbReference type="KEGG" id="req:REQ_26840"/>